<protein>
    <recommendedName>
        <fullName evidence="4">1-acyl-sn-glycerol-3-phosphate acyltransferase</fullName>
        <ecNumber evidence="4">2.3.1.51</ecNumber>
    </recommendedName>
</protein>
<dbReference type="Proteomes" id="UP001161757">
    <property type="component" value="Unassembled WGS sequence"/>
</dbReference>
<keyword evidence="4" id="KW-0594">Phospholipid biosynthesis</keyword>
<dbReference type="SUPFAM" id="SSF69593">
    <property type="entry name" value="Glycerol-3-phosphate (1)-acyltransferase"/>
    <property type="match status" value="1"/>
</dbReference>
<keyword evidence="5" id="KW-0472">Membrane</keyword>
<keyword evidence="5" id="KW-1133">Transmembrane helix</keyword>
<dbReference type="GO" id="GO:0016020">
    <property type="term" value="C:membrane"/>
    <property type="evidence" value="ECO:0007669"/>
    <property type="project" value="InterPro"/>
</dbReference>
<dbReference type="GO" id="GO:0006654">
    <property type="term" value="P:phosphatidic acid biosynthetic process"/>
    <property type="evidence" value="ECO:0007669"/>
    <property type="project" value="TreeGrafter"/>
</dbReference>
<dbReference type="PROSITE" id="PS51257">
    <property type="entry name" value="PROKAR_LIPOPROTEIN"/>
    <property type="match status" value="1"/>
</dbReference>
<dbReference type="GO" id="GO:0003841">
    <property type="term" value="F:1-acylglycerol-3-phosphate O-acyltransferase activity"/>
    <property type="evidence" value="ECO:0007669"/>
    <property type="project" value="UniProtKB-UniRule"/>
</dbReference>
<evidence type="ECO:0000313" key="7">
    <source>
        <dbReference type="EMBL" id="KAJ8991844.1"/>
    </source>
</evidence>
<feature type="domain" description="Phospholipid/glycerol acyltransferase" evidence="6">
    <location>
        <begin position="109"/>
        <end position="226"/>
    </location>
</feature>
<evidence type="ECO:0000256" key="3">
    <source>
        <dbReference type="ARBA" id="ARBA00023315"/>
    </source>
</evidence>
<dbReference type="PANTHER" id="PTHR10434:SF11">
    <property type="entry name" value="1-ACYL-SN-GLYCEROL-3-PHOSPHATE ACYLTRANSFERASE"/>
    <property type="match status" value="1"/>
</dbReference>
<proteinExistence type="inferred from homology"/>
<keyword evidence="5" id="KW-0812">Transmembrane</keyword>
<name>A0AAN6IUJ2_EXODE</name>
<evidence type="ECO:0000256" key="1">
    <source>
        <dbReference type="ARBA" id="ARBA00008655"/>
    </source>
</evidence>
<dbReference type="EMBL" id="JAJGCB010000007">
    <property type="protein sequence ID" value="KAJ8991844.1"/>
    <property type="molecule type" value="Genomic_DNA"/>
</dbReference>
<dbReference type="CDD" id="cd07989">
    <property type="entry name" value="LPLAT_AGPAT-like"/>
    <property type="match status" value="1"/>
</dbReference>
<keyword evidence="2 4" id="KW-0808">Transferase</keyword>
<evidence type="ECO:0000313" key="8">
    <source>
        <dbReference type="Proteomes" id="UP001161757"/>
    </source>
</evidence>
<dbReference type="GO" id="GO:0005783">
    <property type="term" value="C:endoplasmic reticulum"/>
    <property type="evidence" value="ECO:0007669"/>
    <property type="project" value="TreeGrafter"/>
</dbReference>
<dbReference type="SMART" id="SM00563">
    <property type="entry name" value="PlsC"/>
    <property type="match status" value="1"/>
</dbReference>
<dbReference type="AlphaFoldDB" id="A0AAN6IUJ2"/>
<keyword evidence="4" id="KW-0443">Lipid metabolism</keyword>
<comment type="caution">
    <text evidence="7">The sequence shown here is derived from an EMBL/GenBank/DDBJ whole genome shotgun (WGS) entry which is preliminary data.</text>
</comment>
<comment type="domain">
    <text evidence="4">The HXXXXD motif is essential for acyltransferase activity and may constitute the binding site for the phosphate moiety of the glycerol-3-phosphate.</text>
</comment>
<dbReference type="InterPro" id="IPR004552">
    <property type="entry name" value="AGP_acyltrans"/>
</dbReference>
<keyword evidence="3 4" id="KW-0012">Acyltransferase</keyword>
<evidence type="ECO:0000256" key="2">
    <source>
        <dbReference type="ARBA" id="ARBA00022679"/>
    </source>
</evidence>
<feature type="transmembrane region" description="Helical" evidence="5">
    <location>
        <begin position="7"/>
        <end position="26"/>
    </location>
</feature>
<keyword evidence="4" id="KW-1208">Phospholipid metabolism</keyword>
<reference evidence="7" key="1">
    <citation type="submission" date="2023-01" db="EMBL/GenBank/DDBJ databases">
        <title>Exophiala dermititidis isolated from Cystic Fibrosis Patient.</title>
        <authorList>
            <person name="Kurbessoian T."/>
            <person name="Crocker A."/>
            <person name="Murante D."/>
            <person name="Hogan D.A."/>
            <person name="Stajich J.E."/>
        </authorList>
    </citation>
    <scope>NUCLEOTIDE SEQUENCE</scope>
    <source>
        <strain evidence="7">Ex8</strain>
    </source>
</reference>
<organism evidence="7 8">
    <name type="scientific">Exophiala dermatitidis</name>
    <name type="common">Black yeast-like fungus</name>
    <name type="synonym">Wangiella dermatitidis</name>
    <dbReference type="NCBI Taxonomy" id="5970"/>
    <lineage>
        <taxon>Eukaryota</taxon>
        <taxon>Fungi</taxon>
        <taxon>Dikarya</taxon>
        <taxon>Ascomycota</taxon>
        <taxon>Pezizomycotina</taxon>
        <taxon>Eurotiomycetes</taxon>
        <taxon>Chaetothyriomycetidae</taxon>
        <taxon>Chaetothyriales</taxon>
        <taxon>Herpotrichiellaceae</taxon>
        <taxon>Exophiala</taxon>
    </lineage>
</organism>
<evidence type="ECO:0000259" key="6">
    <source>
        <dbReference type="SMART" id="SM00563"/>
    </source>
</evidence>
<evidence type="ECO:0000256" key="4">
    <source>
        <dbReference type="RuleBase" id="RU361267"/>
    </source>
</evidence>
<feature type="transmembrane region" description="Helical" evidence="5">
    <location>
        <begin position="46"/>
        <end position="66"/>
    </location>
</feature>
<dbReference type="Pfam" id="PF01553">
    <property type="entry name" value="Acyltransferase"/>
    <property type="match status" value="1"/>
</dbReference>
<comment type="catalytic activity">
    <reaction evidence="4">
        <text>a 1-acyl-sn-glycero-3-phosphate + an acyl-CoA = a 1,2-diacyl-sn-glycero-3-phosphate + CoA</text>
        <dbReference type="Rhea" id="RHEA:19709"/>
        <dbReference type="ChEBI" id="CHEBI:57287"/>
        <dbReference type="ChEBI" id="CHEBI:57970"/>
        <dbReference type="ChEBI" id="CHEBI:58342"/>
        <dbReference type="ChEBI" id="CHEBI:58608"/>
        <dbReference type="EC" id="2.3.1.51"/>
    </reaction>
</comment>
<comment type="similarity">
    <text evidence="1 4">Belongs to the 1-acyl-sn-glycerol-3-phosphate acyltransferase family.</text>
</comment>
<dbReference type="EC" id="2.3.1.51" evidence="4"/>
<accession>A0AAN6IUJ2</accession>
<evidence type="ECO:0000256" key="5">
    <source>
        <dbReference type="SAM" id="Phobius"/>
    </source>
</evidence>
<keyword evidence="4" id="KW-0444">Lipid biosynthesis</keyword>
<dbReference type="InterPro" id="IPR002123">
    <property type="entry name" value="Plipid/glycerol_acylTrfase"/>
</dbReference>
<gene>
    <name evidence="7" type="primary">SLC1</name>
    <name evidence="7" type="ORF">HRR80_004465</name>
</gene>
<sequence length="293" mass="33137">MFVLFRYLLYFLGFYTFTMLSCFALYTYLPRPPPILGFVARSMSAYLTLIVCAAYGTVASGILKLLGLHYPYAFWTVAKSFKWLGIYTMGVRFQILDNGEEILNNNRPVVIIANHQTELDVLLLGWIWPKHCSITAKKSLRNVPFLGWFMTLAGAVWINRVDRSEALKAFESAAKAMREKQQSVVIFPEGTRSYSTQPMLLPFKKGAFHLAVQAGVPIVPVVAENYSHVLNVKARRFNSGTIRVKVLDPIPTKGLTAADVDHLTRDTREKMLNVLEEMAKHPLAQTEQNKKDS</sequence>
<dbReference type="PANTHER" id="PTHR10434">
    <property type="entry name" value="1-ACYL-SN-GLYCEROL-3-PHOSPHATE ACYLTRANSFERASE"/>
    <property type="match status" value="1"/>
</dbReference>
<dbReference type="NCBIfam" id="TIGR00530">
    <property type="entry name" value="AGP_acyltrn"/>
    <property type="match status" value="1"/>
</dbReference>